<dbReference type="EMBL" id="HACG01011143">
    <property type="protein sequence ID" value="CEK58008.1"/>
    <property type="molecule type" value="Transcribed_RNA"/>
</dbReference>
<dbReference type="AlphaFoldDB" id="A0A0B6YP53"/>
<gene>
    <name evidence="2" type="primary">ORF31706</name>
</gene>
<name>A0A0B6YP53_9EUPU</name>
<sequence length="261" mass="29197">LDNAATNSFRDKGQKFQSKQKVAKSHVSQAKTLQDRILQRIGQFGTVLAGASSKDGLDMRSARDTDDNVRISDNRSQSLDIIRGSARDEKKAVTKFVDKNPVKEHLTEQRKLDGEEILNSSSDNLVLEDKHTNSRQKILSVENEQVYKSKRSRNFDKPIDYTSDSSSGKKKKFLNQMEHLGDSKSVKGHGPLPRQFTGQVVRGKAFAGKGKGIGKNRNNQTEACGDIFFDRYQSKVTDNEFVDYSQITADDLGSDFSDSEI</sequence>
<feature type="non-terminal residue" evidence="2">
    <location>
        <position position="1"/>
    </location>
</feature>
<organism evidence="2">
    <name type="scientific">Arion vulgaris</name>
    <dbReference type="NCBI Taxonomy" id="1028688"/>
    <lineage>
        <taxon>Eukaryota</taxon>
        <taxon>Metazoa</taxon>
        <taxon>Spiralia</taxon>
        <taxon>Lophotrochozoa</taxon>
        <taxon>Mollusca</taxon>
        <taxon>Gastropoda</taxon>
        <taxon>Heterobranchia</taxon>
        <taxon>Euthyneura</taxon>
        <taxon>Panpulmonata</taxon>
        <taxon>Eupulmonata</taxon>
        <taxon>Stylommatophora</taxon>
        <taxon>Helicina</taxon>
        <taxon>Arionoidea</taxon>
        <taxon>Arionidae</taxon>
        <taxon>Arion</taxon>
    </lineage>
</organism>
<accession>A0A0B6YP53</accession>
<reference evidence="2" key="1">
    <citation type="submission" date="2014-12" db="EMBL/GenBank/DDBJ databases">
        <title>Insight into the proteome of Arion vulgaris.</title>
        <authorList>
            <person name="Aradska J."/>
            <person name="Bulat T."/>
            <person name="Smidak R."/>
            <person name="Sarate P."/>
            <person name="Gangsoo J."/>
            <person name="Sialana F."/>
            <person name="Bilban M."/>
            <person name="Lubec G."/>
        </authorList>
    </citation>
    <scope>NUCLEOTIDE SEQUENCE</scope>
    <source>
        <tissue evidence="2">Skin</tissue>
    </source>
</reference>
<feature type="region of interest" description="Disordered" evidence="1">
    <location>
        <begin position="1"/>
        <end position="29"/>
    </location>
</feature>
<evidence type="ECO:0000256" key="1">
    <source>
        <dbReference type="SAM" id="MobiDB-lite"/>
    </source>
</evidence>
<protein>
    <submittedName>
        <fullName evidence="2">Uncharacterized protein</fullName>
    </submittedName>
</protein>
<proteinExistence type="predicted"/>
<evidence type="ECO:0000313" key="2">
    <source>
        <dbReference type="EMBL" id="CEK58008.1"/>
    </source>
</evidence>
<feature type="compositionally biased region" description="Polar residues" evidence="1">
    <location>
        <begin position="15"/>
        <end position="29"/>
    </location>
</feature>